<feature type="signal peptide" evidence="1">
    <location>
        <begin position="1"/>
        <end position="21"/>
    </location>
</feature>
<evidence type="ECO:0000256" key="1">
    <source>
        <dbReference type="SAM" id="SignalP"/>
    </source>
</evidence>
<dbReference type="Pfam" id="PF07007">
    <property type="entry name" value="LprI"/>
    <property type="match status" value="1"/>
</dbReference>
<dbReference type="RefSeq" id="WP_170118088.1">
    <property type="nucleotide sequence ID" value="NZ_PZZL01000001.1"/>
</dbReference>
<dbReference type="Gene3D" id="1.20.1270.180">
    <property type="match status" value="1"/>
</dbReference>
<feature type="domain" description="Lysozyme inhibitor LprI-like N-terminal" evidence="2">
    <location>
        <begin position="172"/>
        <end position="259"/>
    </location>
</feature>
<evidence type="ECO:0000259" key="2">
    <source>
        <dbReference type="Pfam" id="PF07007"/>
    </source>
</evidence>
<comment type="caution">
    <text evidence="3">The sequence shown here is derived from an EMBL/GenBank/DDBJ whole genome shotgun (WGS) entry which is preliminary data.</text>
</comment>
<dbReference type="InterPro" id="IPR009739">
    <property type="entry name" value="LprI-like_N"/>
</dbReference>
<gene>
    <name evidence="3" type="ORF">C8P69_101307</name>
</gene>
<evidence type="ECO:0000313" key="3">
    <source>
        <dbReference type="EMBL" id="PTM61637.1"/>
    </source>
</evidence>
<accession>A0A2T4ZI21</accession>
<reference evidence="3 4" key="1">
    <citation type="submission" date="2018-04" db="EMBL/GenBank/DDBJ databases">
        <title>Genomic Encyclopedia of Archaeal and Bacterial Type Strains, Phase II (KMG-II): from individual species to whole genera.</title>
        <authorList>
            <person name="Goeker M."/>
        </authorList>
    </citation>
    <scope>NUCLEOTIDE SEQUENCE [LARGE SCALE GENOMIC DNA]</scope>
    <source>
        <strain evidence="3 4">DSM 25521</strain>
    </source>
</reference>
<evidence type="ECO:0000313" key="4">
    <source>
        <dbReference type="Proteomes" id="UP000241808"/>
    </source>
</evidence>
<feature type="chain" id="PRO_5015530522" evidence="1">
    <location>
        <begin position="22"/>
        <end position="475"/>
    </location>
</feature>
<name>A0A2T4ZI21_9HYPH</name>
<keyword evidence="4" id="KW-1185">Reference proteome</keyword>
<proteinExistence type="predicted"/>
<dbReference type="Proteomes" id="UP000241808">
    <property type="component" value="Unassembled WGS sequence"/>
</dbReference>
<protein>
    <submittedName>
        <fullName evidence="3">Uncharacterized protein YecT (DUF1311 family)</fullName>
    </submittedName>
</protein>
<keyword evidence="1" id="KW-0732">Signal</keyword>
<sequence>MRRSLLALAFSLAGLASPALADGQPDVSIAGRWRIVAAERAPWASGSAVPTPFLRAGIVFRDGRLVGPHPIACQPADYKLIMMPAEGLFEGALPPERAVALGERLGVVGPGETVTHRVTCPNASFDFHRATDSVSLKIAIDNVVYTLRQPDGDGESLTDEAFVAPATPSFACSRARTTTERLICDDAEAARRDREMAAAFERLRPSLSAEGRGALLEAQRTFLGYRDRQCRSGGAMPREETDRRDAARCLAEVTGARADLLTSMAVQRAGSLTIEPRITTRWERRESDDDAIRSLLMDDVLPVASGPGAEAFNRAVRIAVPTGRPLDVALYRQRMPDLIGALTRSYAIALADARLVSLLVTGTVETGTRVSPTMRAVTYDLTSRSLAGPADIFRIDAAFRSFLAARIAAHAQERNRTADPADMERRMLEPDLWLYHPDKAVLMLPWLGVDMEELEIPAADLKPFLKPGGPWRPVS</sequence>
<dbReference type="AlphaFoldDB" id="A0A2T4ZI21"/>
<dbReference type="EMBL" id="PZZL01000001">
    <property type="protein sequence ID" value="PTM61637.1"/>
    <property type="molecule type" value="Genomic_DNA"/>
</dbReference>
<organism evidence="3 4">
    <name type="scientific">Phreatobacter oligotrophus</name>
    <dbReference type="NCBI Taxonomy" id="1122261"/>
    <lineage>
        <taxon>Bacteria</taxon>
        <taxon>Pseudomonadati</taxon>
        <taxon>Pseudomonadota</taxon>
        <taxon>Alphaproteobacteria</taxon>
        <taxon>Hyphomicrobiales</taxon>
        <taxon>Phreatobacteraceae</taxon>
        <taxon>Phreatobacter</taxon>
    </lineage>
</organism>